<keyword evidence="2" id="KW-0238">DNA-binding</keyword>
<dbReference type="InterPro" id="IPR018062">
    <property type="entry name" value="HTH_AraC-typ_CS"/>
</dbReference>
<dbReference type="EMBL" id="QUBQ01000002">
    <property type="protein sequence ID" value="REK74688.1"/>
    <property type="molecule type" value="Genomic_DNA"/>
</dbReference>
<comment type="caution">
    <text evidence="5">The sequence shown here is derived from an EMBL/GenBank/DDBJ whole genome shotgun (WGS) entry which is preliminary data.</text>
</comment>
<dbReference type="GO" id="GO:0003700">
    <property type="term" value="F:DNA-binding transcription factor activity"/>
    <property type="evidence" value="ECO:0007669"/>
    <property type="project" value="InterPro"/>
</dbReference>
<organism evidence="5 6">
    <name type="scientific">Paenibacillus paeoniae</name>
    <dbReference type="NCBI Taxonomy" id="2292705"/>
    <lineage>
        <taxon>Bacteria</taxon>
        <taxon>Bacillati</taxon>
        <taxon>Bacillota</taxon>
        <taxon>Bacilli</taxon>
        <taxon>Bacillales</taxon>
        <taxon>Paenibacillaceae</taxon>
        <taxon>Paenibacillus</taxon>
    </lineage>
</organism>
<dbReference type="Gene3D" id="2.60.120.10">
    <property type="entry name" value="Jelly Rolls"/>
    <property type="match status" value="1"/>
</dbReference>
<dbReference type="PRINTS" id="PR00032">
    <property type="entry name" value="HTHARAC"/>
</dbReference>
<dbReference type="SMART" id="SM00342">
    <property type="entry name" value="HTH_ARAC"/>
    <property type="match status" value="1"/>
</dbReference>
<dbReference type="PROSITE" id="PS01124">
    <property type="entry name" value="HTH_ARAC_FAMILY_2"/>
    <property type="match status" value="1"/>
</dbReference>
<name>A0A371PGL2_9BACL</name>
<dbReference type="SUPFAM" id="SSF51215">
    <property type="entry name" value="Regulatory protein AraC"/>
    <property type="match status" value="1"/>
</dbReference>
<evidence type="ECO:0000259" key="4">
    <source>
        <dbReference type="PROSITE" id="PS01124"/>
    </source>
</evidence>
<protein>
    <submittedName>
        <fullName evidence="5">AraC family transcriptional regulator</fullName>
    </submittedName>
</protein>
<dbReference type="InterPro" id="IPR037923">
    <property type="entry name" value="HTH-like"/>
</dbReference>
<dbReference type="PROSITE" id="PS00041">
    <property type="entry name" value="HTH_ARAC_FAMILY_1"/>
    <property type="match status" value="1"/>
</dbReference>
<dbReference type="Pfam" id="PF12833">
    <property type="entry name" value="HTH_18"/>
    <property type="match status" value="1"/>
</dbReference>
<reference evidence="5 6" key="1">
    <citation type="submission" date="2018-08" db="EMBL/GenBank/DDBJ databases">
        <title>Paenibacillus sp. M4BSY-1, whole genome shotgun sequence.</title>
        <authorList>
            <person name="Tuo L."/>
        </authorList>
    </citation>
    <scope>NUCLEOTIDE SEQUENCE [LARGE SCALE GENOMIC DNA]</scope>
    <source>
        <strain evidence="5 6">M4BSY-1</strain>
    </source>
</reference>
<proteinExistence type="predicted"/>
<keyword evidence="6" id="KW-1185">Reference proteome</keyword>
<dbReference type="Gene3D" id="1.10.10.60">
    <property type="entry name" value="Homeodomain-like"/>
    <property type="match status" value="2"/>
</dbReference>
<dbReference type="InterPro" id="IPR018060">
    <property type="entry name" value="HTH_AraC"/>
</dbReference>
<dbReference type="OrthoDB" id="9778008at2"/>
<dbReference type="InterPro" id="IPR014710">
    <property type="entry name" value="RmlC-like_jellyroll"/>
</dbReference>
<dbReference type="InterPro" id="IPR020449">
    <property type="entry name" value="Tscrpt_reg_AraC-type_HTH"/>
</dbReference>
<dbReference type="PANTHER" id="PTHR43280">
    <property type="entry name" value="ARAC-FAMILY TRANSCRIPTIONAL REGULATOR"/>
    <property type="match status" value="1"/>
</dbReference>
<dbReference type="AlphaFoldDB" id="A0A371PGL2"/>
<evidence type="ECO:0000313" key="5">
    <source>
        <dbReference type="EMBL" id="REK74688.1"/>
    </source>
</evidence>
<keyword evidence="1" id="KW-0805">Transcription regulation</keyword>
<dbReference type="InterPro" id="IPR003313">
    <property type="entry name" value="AraC-bd"/>
</dbReference>
<feature type="domain" description="HTH araC/xylS-type" evidence="4">
    <location>
        <begin position="195"/>
        <end position="293"/>
    </location>
</feature>
<dbReference type="SUPFAM" id="SSF46689">
    <property type="entry name" value="Homeodomain-like"/>
    <property type="match status" value="1"/>
</dbReference>
<dbReference type="PANTHER" id="PTHR43280:SF28">
    <property type="entry name" value="HTH-TYPE TRANSCRIPTIONAL ACTIVATOR RHAS"/>
    <property type="match status" value="1"/>
</dbReference>
<dbReference type="GO" id="GO:0043565">
    <property type="term" value="F:sequence-specific DNA binding"/>
    <property type="evidence" value="ECO:0007669"/>
    <property type="project" value="InterPro"/>
</dbReference>
<evidence type="ECO:0000256" key="1">
    <source>
        <dbReference type="ARBA" id="ARBA00023015"/>
    </source>
</evidence>
<dbReference type="Pfam" id="PF02311">
    <property type="entry name" value="AraC_binding"/>
    <property type="match status" value="1"/>
</dbReference>
<sequence length="296" mass="34316">MVYVQLNVVENLSEIVEYDTPYLPIRTRQSKLSYFNNRSASCHWHIDLEFILILDGAMNYFVNGENYLLQKGEGIFVNSNRLHYGYSYKDEDCSFLVMLLNPSLLVRNPYIESKYIKPFLQDSNSDAIVFHEGIPWQSEALRFIHALYETCHHQEDGYELVALSQFDLLFLHLYRNTVAQHGFHTEHSKDITAIKKMLAFIQIHYGENISLQDISTVGAVCRSKCCRLFKVSLKKTPIDYLTHFRIQKSIELMTNNSLNITDVSIACGFNSSTYFAEVFKKIMGVSPTEYRQILSK</sequence>
<evidence type="ECO:0000256" key="3">
    <source>
        <dbReference type="ARBA" id="ARBA00023163"/>
    </source>
</evidence>
<gene>
    <name evidence="5" type="ORF">DX130_13505</name>
</gene>
<keyword evidence="3" id="KW-0804">Transcription</keyword>
<evidence type="ECO:0000313" key="6">
    <source>
        <dbReference type="Proteomes" id="UP000261905"/>
    </source>
</evidence>
<accession>A0A371PGL2</accession>
<dbReference type="InterPro" id="IPR009057">
    <property type="entry name" value="Homeodomain-like_sf"/>
</dbReference>
<evidence type="ECO:0000256" key="2">
    <source>
        <dbReference type="ARBA" id="ARBA00023125"/>
    </source>
</evidence>
<dbReference type="Proteomes" id="UP000261905">
    <property type="component" value="Unassembled WGS sequence"/>
</dbReference>